<dbReference type="EMBL" id="JRES01000074">
    <property type="protein sequence ID" value="KNC34389.1"/>
    <property type="molecule type" value="Genomic_DNA"/>
</dbReference>
<name>A0A0L0CSM6_LUCCU</name>
<feature type="region of interest" description="Disordered" evidence="1">
    <location>
        <begin position="1"/>
        <end position="21"/>
    </location>
</feature>
<reference evidence="2 3" key="1">
    <citation type="journal article" date="2015" name="Nat. Commun.">
        <title>Lucilia cuprina genome unlocks parasitic fly biology to underpin future interventions.</title>
        <authorList>
            <person name="Anstead C.A."/>
            <person name="Korhonen P.K."/>
            <person name="Young N.D."/>
            <person name="Hall R.S."/>
            <person name="Jex A.R."/>
            <person name="Murali S.C."/>
            <person name="Hughes D.S."/>
            <person name="Lee S.F."/>
            <person name="Perry T."/>
            <person name="Stroehlein A.J."/>
            <person name="Ansell B.R."/>
            <person name="Breugelmans B."/>
            <person name="Hofmann A."/>
            <person name="Qu J."/>
            <person name="Dugan S."/>
            <person name="Lee S.L."/>
            <person name="Chao H."/>
            <person name="Dinh H."/>
            <person name="Han Y."/>
            <person name="Doddapaneni H.V."/>
            <person name="Worley K.C."/>
            <person name="Muzny D.M."/>
            <person name="Ioannidis P."/>
            <person name="Waterhouse R.M."/>
            <person name="Zdobnov E.M."/>
            <person name="James P.J."/>
            <person name="Bagnall N.H."/>
            <person name="Kotze A.C."/>
            <person name="Gibbs R.A."/>
            <person name="Richards S."/>
            <person name="Batterham P."/>
            <person name="Gasser R.B."/>
        </authorList>
    </citation>
    <scope>NUCLEOTIDE SEQUENCE [LARGE SCALE GENOMIC DNA]</scope>
    <source>
        <strain evidence="2 3">LS</strain>
        <tissue evidence="2">Full body</tissue>
    </source>
</reference>
<evidence type="ECO:0000313" key="2">
    <source>
        <dbReference type="EMBL" id="KNC34389.1"/>
    </source>
</evidence>
<dbReference type="AlphaFoldDB" id="A0A0L0CSM6"/>
<dbReference type="OrthoDB" id="3598281at2759"/>
<gene>
    <name evidence="2" type="ORF">FF38_10707</name>
</gene>
<accession>A0A0L0CSM6</accession>
<organism evidence="2 3">
    <name type="scientific">Lucilia cuprina</name>
    <name type="common">Green bottle fly</name>
    <name type="synonym">Australian sheep blowfly</name>
    <dbReference type="NCBI Taxonomy" id="7375"/>
    <lineage>
        <taxon>Eukaryota</taxon>
        <taxon>Metazoa</taxon>
        <taxon>Ecdysozoa</taxon>
        <taxon>Arthropoda</taxon>
        <taxon>Hexapoda</taxon>
        <taxon>Insecta</taxon>
        <taxon>Pterygota</taxon>
        <taxon>Neoptera</taxon>
        <taxon>Endopterygota</taxon>
        <taxon>Diptera</taxon>
        <taxon>Brachycera</taxon>
        <taxon>Muscomorpha</taxon>
        <taxon>Oestroidea</taxon>
        <taxon>Calliphoridae</taxon>
        <taxon>Luciliinae</taxon>
        <taxon>Lucilia</taxon>
    </lineage>
</organism>
<evidence type="ECO:0000313" key="3">
    <source>
        <dbReference type="Proteomes" id="UP000037069"/>
    </source>
</evidence>
<dbReference type="Proteomes" id="UP000037069">
    <property type="component" value="Unassembled WGS sequence"/>
</dbReference>
<protein>
    <submittedName>
        <fullName evidence="2">Uncharacterized protein</fullName>
    </submittedName>
</protein>
<comment type="caution">
    <text evidence="2">The sequence shown here is derived from an EMBL/GenBank/DDBJ whole genome shotgun (WGS) entry which is preliminary data.</text>
</comment>
<sequence length="265" mass="31031">MNQQTLSDSQESKTVSSPFSLSQSSCSEFEFQNSKIIVLDILKQHTKPEDDAQLFLQKIKFDNLTADEFNSAWAACVKFRLNQIRNECQNIKEALKLWPQYKGSNGYKFIESDFNAIHKNVPSILSWEDKFLKLYTFLKHHANIKDRSVNKIVATVDKRELEEDKDIFHLKMLWCLHYNLYQTKKFLRKNVYGKREYGKFTIKDSQDSFIYINATMQSLEDHLDFLSAKGDPVQPFILGLGDVETLKINSFYVYLDGQLMPFENF</sequence>
<feature type="compositionally biased region" description="Polar residues" evidence="1">
    <location>
        <begin position="1"/>
        <end position="15"/>
    </location>
</feature>
<evidence type="ECO:0000256" key="1">
    <source>
        <dbReference type="SAM" id="MobiDB-lite"/>
    </source>
</evidence>
<keyword evidence="3" id="KW-1185">Reference proteome</keyword>
<proteinExistence type="predicted"/>